<dbReference type="STRING" id="1348114.OM33_07415"/>
<dbReference type="HOGENOM" id="CLU_161823_1_0_6"/>
<dbReference type="eggNOG" id="ENOG503302N">
    <property type="taxonomic scope" value="Bacteria"/>
</dbReference>
<keyword evidence="1" id="KW-0472">Membrane</keyword>
<keyword evidence="1" id="KW-1133">Transmembrane helix</keyword>
<dbReference type="AlphaFoldDB" id="A0A0A7EEH4"/>
<sequence>MYFSTKNIPELDGLSVRERQEVIHLAVASLPAGKKITLNVIKIACLTPIFLLLANIESWWLLLYLLIVGLCYPLITTPITLTFIKPLLANARKEYENKKDKGAN</sequence>
<protein>
    <submittedName>
        <fullName evidence="2">Uncharacterized protein</fullName>
    </submittedName>
</protein>
<dbReference type="InterPro" id="IPR046168">
    <property type="entry name" value="DUF6170"/>
</dbReference>
<evidence type="ECO:0000313" key="3">
    <source>
        <dbReference type="Proteomes" id="UP000030341"/>
    </source>
</evidence>
<keyword evidence="3" id="KW-1185">Reference proteome</keyword>
<dbReference type="Proteomes" id="UP000030341">
    <property type="component" value="Chromosome 1"/>
</dbReference>
<organism evidence="2 3">
    <name type="scientific">Pseudoalteromonas piratica</name>
    <dbReference type="NCBI Taxonomy" id="1348114"/>
    <lineage>
        <taxon>Bacteria</taxon>
        <taxon>Pseudomonadati</taxon>
        <taxon>Pseudomonadota</taxon>
        <taxon>Gammaproteobacteria</taxon>
        <taxon>Alteromonadales</taxon>
        <taxon>Pseudoalteromonadaceae</taxon>
        <taxon>Pseudoalteromonas</taxon>
    </lineage>
</organism>
<evidence type="ECO:0000313" key="2">
    <source>
        <dbReference type="EMBL" id="AIY64999.1"/>
    </source>
</evidence>
<feature type="transmembrane region" description="Helical" evidence="1">
    <location>
        <begin position="36"/>
        <end position="56"/>
    </location>
</feature>
<gene>
    <name evidence="2" type="ORF">OM33_07415</name>
</gene>
<dbReference type="EMBL" id="CP009888">
    <property type="protein sequence ID" value="AIY64999.1"/>
    <property type="molecule type" value="Genomic_DNA"/>
</dbReference>
<reference evidence="2 3" key="1">
    <citation type="submission" date="2014-11" db="EMBL/GenBank/DDBJ databases">
        <title>Complete Genome Sequence of Pseudoalteromonas sp. Strain OCN003 Isolated from Kaneohe Bay, Oahu, Hawaii.</title>
        <authorList>
            <person name="Beurmann S."/>
            <person name="Videau P."/>
            <person name="Ushijima B."/>
            <person name="Smith A.M."/>
            <person name="Aeby G.S."/>
            <person name="Callahan S.M."/>
            <person name="Belcaid M."/>
        </authorList>
    </citation>
    <scope>NUCLEOTIDE SEQUENCE [LARGE SCALE GENOMIC DNA]</scope>
    <source>
        <strain evidence="2 3">OCN003</strain>
    </source>
</reference>
<feature type="transmembrane region" description="Helical" evidence="1">
    <location>
        <begin position="62"/>
        <end position="84"/>
    </location>
</feature>
<evidence type="ECO:0000256" key="1">
    <source>
        <dbReference type="SAM" id="Phobius"/>
    </source>
</evidence>
<dbReference type="KEGG" id="pseo:OM33_07415"/>
<dbReference type="OrthoDB" id="6314641at2"/>
<dbReference type="Pfam" id="PF19667">
    <property type="entry name" value="DUF6170"/>
    <property type="match status" value="1"/>
</dbReference>
<proteinExistence type="predicted"/>
<dbReference type="RefSeq" id="WP_038640485.1">
    <property type="nucleotide sequence ID" value="NZ_CP009888.1"/>
</dbReference>
<keyword evidence="1" id="KW-0812">Transmembrane</keyword>
<accession>A0A0A7EEH4</accession>
<name>A0A0A7EEH4_9GAMM</name>